<keyword evidence="3" id="KW-1185">Reference proteome</keyword>
<name>A0A1T4JHH8_TREPO</name>
<evidence type="ECO:0000313" key="2">
    <source>
        <dbReference type="EMBL" id="SJZ29625.1"/>
    </source>
</evidence>
<dbReference type="Pfam" id="PF13723">
    <property type="entry name" value="Ketoacyl-synt_2"/>
    <property type="match status" value="1"/>
</dbReference>
<protein>
    <submittedName>
        <fullName evidence="2">Beta-ketoacyl synthase, N-terminal domain</fullName>
    </submittedName>
</protein>
<dbReference type="GeneID" id="78315452"/>
<feature type="domain" description="Beta-ketoacyl synthase-like N-terminal" evidence="1">
    <location>
        <begin position="13"/>
        <end position="176"/>
    </location>
</feature>
<accession>A0A1T4JHH8</accession>
<organism evidence="2 3">
    <name type="scientific">Treponema porcinum</name>
    <dbReference type="NCBI Taxonomy" id="261392"/>
    <lineage>
        <taxon>Bacteria</taxon>
        <taxon>Pseudomonadati</taxon>
        <taxon>Spirochaetota</taxon>
        <taxon>Spirochaetia</taxon>
        <taxon>Spirochaetales</taxon>
        <taxon>Treponemataceae</taxon>
        <taxon>Treponema</taxon>
    </lineage>
</organism>
<dbReference type="InterPro" id="IPR014030">
    <property type="entry name" value="Ketoacyl_synth_N"/>
</dbReference>
<reference evidence="2 3" key="1">
    <citation type="submission" date="2017-02" db="EMBL/GenBank/DDBJ databases">
        <authorList>
            <person name="Peterson S.W."/>
        </authorList>
    </citation>
    <scope>NUCLEOTIDE SEQUENCE [LARGE SCALE GENOMIC DNA]</scope>
    <source>
        <strain evidence="2 3">ATCC BAA-908</strain>
    </source>
</reference>
<dbReference type="Proteomes" id="UP000190423">
    <property type="component" value="Unassembled WGS sequence"/>
</dbReference>
<dbReference type="EMBL" id="FUWG01000002">
    <property type="protein sequence ID" value="SJZ29625.1"/>
    <property type="molecule type" value="Genomic_DNA"/>
</dbReference>
<dbReference type="STRING" id="261392.SAMN02745149_00127"/>
<dbReference type="OrthoDB" id="306836at2"/>
<sequence>MKIAVSNVHIWHPAEENQKEKPKLEFADPLFKRRLSQITRMTVQVLHDLVEEFPSAREYKQVFVSFRGEIEREFTINRGIIQDGEILPAGFSLSVFNAPIAAATLCLKLKSGYSVIYPSKENFRDALYAAASPVLCGSEKNVVLVYADEYVPDEYGALQPAQNKPFAFACVLGEGAGKDGTLVEIDGVETVLDFVSRVKGKKNE</sequence>
<dbReference type="RefSeq" id="WP_078932048.1">
    <property type="nucleotide sequence ID" value="NZ_FUWG01000002.1"/>
</dbReference>
<gene>
    <name evidence="2" type="ORF">SAMN02745149_00127</name>
</gene>
<proteinExistence type="predicted"/>
<evidence type="ECO:0000313" key="3">
    <source>
        <dbReference type="Proteomes" id="UP000190423"/>
    </source>
</evidence>
<evidence type="ECO:0000259" key="1">
    <source>
        <dbReference type="Pfam" id="PF13723"/>
    </source>
</evidence>
<dbReference type="AlphaFoldDB" id="A0A1T4JHH8"/>